<evidence type="ECO:0000256" key="11">
    <source>
        <dbReference type="PROSITE-ProRule" id="PRU00455"/>
    </source>
</evidence>
<comment type="pathway">
    <text evidence="2">Protein modification; protein ubiquitination.</text>
</comment>
<evidence type="ECO:0000256" key="8">
    <source>
        <dbReference type="ARBA" id="ARBA00022786"/>
    </source>
</evidence>
<feature type="domain" description="SIAH-type" evidence="13">
    <location>
        <begin position="86"/>
        <end position="144"/>
    </location>
</feature>
<dbReference type="AlphaFoldDB" id="A0ABD1AZ91"/>
<evidence type="ECO:0000256" key="5">
    <source>
        <dbReference type="ARBA" id="ARBA00022679"/>
    </source>
</evidence>
<evidence type="ECO:0000256" key="6">
    <source>
        <dbReference type="ARBA" id="ARBA00022723"/>
    </source>
</evidence>
<dbReference type="GO" id="GO:0008270">
    <property type="term" value="F:zinc ion binding"/>
    <property type="evidence" value="ECO:0007669"/>
    <property type="project" value="UniProtKB-KW"/>
</dbReference>
<evidence type="ECO:0000256" key="2">
    <source>
        <dbReference type="ARBA" id="ARBA00004906"/>
    </source>
</evidence>
<evidence type="ECO:0000256" key="1">
    <source>
        <dbReference type="ARBA" id="ARBA00000900"/>
    </source>
</evidence>
<evidence type="ECO:0000256" key="4">
    <source>
        <dbReference type="ARBA" id="ARBA00012483"/>
    </source>
</evidence>
<comment type="similarity">
    <text evidence="3">Belongs to the SINA (Seven in absentia) family.</text>
</comment>
<keyword evidence="5" id="KW-0808">Transferase</keyword>
<evidence type="ECO:0000256" key="7">
    <source>
        <dbReference type="ARBA" id="ARBA00022771"/>
    </source>
</evidence>
<dbReference type="InterPro" id="IPR013010">
    <property type="entry name" value="Znf_SIAH"/>
</dbReference>
<evidence type="ECO:0000256" key="10">
    <source>
        <dbReference type="ARBA" id="ARBA00024004"/>
    </source>
</evidence>
<protein>
    <recommendedName>
        <fullName evidence="4">RING-type E3 ubiquitin transferase</fullName>
        <ecNumber evidence="4">2.3.2.27</ecNumber>
    </recommendedName>
</protein>
<keyword evidence="9" id="KW-0862">Zinc</keyword>
<dbReference type="Pfam" id="PF21362">
    <property type="entry name" value="Sina_RING"/>
    <property type="match status" value="1"/>
</dbReference>
<evidence type="ECO:0000259" key="13">
    <source>
        <dbReference type="PROSITE" id="PS51081"/>
    </source>
</evidence>
<dbReference type="GO" id="GO:0061630">
    <property type="term" value="F:ubiquitin protein ligase activity"/>
    <property type="evidence" value="ECO:0007669"/>
    <property type="project" value="UniProtKB-EC"/>
</dbReference>
<keyword evidence="6" id="KW-0479">Metal-binding</keyword>
<dbReference type="InterPro" id="IPR001841">
    <property type="entry name" value="Znf_RING"/>
</dbReference>
<dbReference type="PROSITE" id="PS50089">
    <property type="entry name" value="ZF_RING_2"/>
    <property type="match status" value="1"/>
</dbReference>
<proteinExistence type="inferred from homology"/>
<comment type="function">
    <text evidence="10">E3 ubiquitin-protein ligase that mediates ubiquitination and subsequent proteasomal degradation of target proteins. E3 ubiquitin ligases accept ubiquitin from an E2 ubiquitin-conjugating enzyme in the form of a thioester and then directly transfers the ubiquitin to targeted substrates. It probably triggers the ubiquitin-mediated degradation of different substrates.</text>
</comment>
<evidence type="ECO:0000313" key="14">
    <source>
        <dbReference type="EMBL" id="KAL1207000.1"/>
    </source>
</evidence>
<dbReference type="InterPro" id="IPR013083">
    <property type="entry name" value="Znf_RING/FYVE/PHD"/>
</dbReference>
<comment type="catalytic activity">
    <reaction evidence="1">
        <text>S-ubiquitinyl-[E2 ubiquitin-conjugating enzyme]-L-cysteine + [acceptor protein]-L-lysine = [E2 ubiquitin-conjugating enzyme]-L-cysteine + N(6)-ubiquitinyl-[acceptor protein]-L-lysine.</text>
        <dbReference type="EC" id="2.3.2.27"/>
    </reaction>
</comment>
<feature type="domain" description="RING-type" evidence="12">
    <location>
        <begin position="33"/>
        <end position="68"/>
    </location>
</feature>
<organism evidence="14 15">
    <name type="scientific">Cardamine amara subsp. amara</name>
    <dbReference type="NCBI Taxonomy" id="228776"/>
    <lineage>
        <taxon>Eukaryota</taxon>
        <taxon>Viridiplantae</taxon>
        <taxon>Streptophyta</taxon>
        <taxon>Embryophyta</taxon>
        <taxon>Tracheophyta</taxon>
        <taxon>Spermatophyta</taxon>
        <taxon>Magnoliopsida</taxon>
        <taxon>eudicotyledons</taxon>
        <taxon>Gunneridae</taxon>
        <taxon>Pentapetalae</taxon>
        <taxon>rosids</taxon>
        <taxon>malvids</taxon>
        <taxon>Brassicales</taxon>
        <taxon>Brassicaceae</taxon>
        <taxon>Cardamineae</taxon>
        <taxon>Cardamine</taxon>
    </lineage>
</organism>
<name>A0ABD1AZ91_CARAN</name>
<dbReference type="PROSITE" id="PS51081">
    <property type="entry name" value="ZF_SIAH"/>
    <property type="match status" value="1"/>
</dbReference>
<sequence>MAGLENQSSLSSIGENNYNNCSAKFLDLEALDCPICTDPLTTTILQCENGHIACSTCCNKLRNKCPSCALPIGHIRCRAMERVLEAVIVQCPNAKFGCTQKFSYGKKLTHEKECTFSLCSCPARNCNYAGYFKDLFTHFFIIHYGETGYNYQFIFGKSLEVCFELNDYTSIVMKEYIDGLLFVVQCFIESYGVYVTVSCIAPSALEVGEFSCHISTVVEKYNMTFESPKVKRIRKLNLQTPKEDFMLVPSYLLFEHQSGNLKRQALKLRICINKLNQE</sequence>
<keyword evidence="8" id="KW-0833">Ubl conjugation pathway</keyword>
<evidence type="ECO:0000313" key="15">
    <source>
        <dbReference type="Proteomes" id="UP001558713"/>
    </source>
</evidence>
<reference evidence="14 15" key="1">
    <citation type="submission" date="2024-04" db="EMBL/GenBank/DDBJ databases">
        <title>Genome assembly C_amara_ONT_v2.</title>
        <authorList>
            <person name="Yant L."/>
            <person name="Moore C."/>
            <person name="Slenker M."/>
        </authorList>
    </citation>
    <scope>NUCLEOTIDE SEQUENCE [LARGE SCALE GENOMIC DNA]</scope>
    <source>
        <tissue evidence="14">Leaf</tissue>
    </source>
</reference>
<dbReference type="PANTHER" id="PTHR46632">
    <property type="entry name" value="E3 UBIQUITIN-PROTEIN LIGASE SINA-LIKE 4"/>
    <property type="match status" value="1"/>
</dbReference>
<keyword evidence="7 11" id="KW-0863">Zinc-finger</keyword>
<dbReference type="SUPFAM" id="SSF49599">
    <property type="entry name" value="TRAF domain-like"/>
    <property type="match status" value="1"/>
</dbReference>
<dbReference type="EC" id="2.3.2.27" evidence="4"/>
<accession>A0ABD1AZ91</accession>
<keyword evidence="15" id="KW-1185">Reference proteome</keyword>
<comment type="caution">
    <text evidence="14">The sequence shown here is derived from an EMBL/GenBank/DDBJ whole genome shotgun (WGS) entry which is preliminary data.</text>
</comment>
<evidence type="ECO:0000256" key="9">
    <source>
        <dbReference type="ARBA" id="ARBA00022833"/>
    </source>
</evidence>
<dbReference type="Proteomes" id="UP001558713">
    <property type="component" value="Unassembled WGS sequence"/>
</dbReference>
<evidence type="ECO:0000259" key="12">
    <source>
        <dbReference type="PROSITE" id="PS50089"/>
    </source>
</evidence>
<dbReference type="CDD" id="cd16571">
    <property type="entry name" value="RING-HC_SIAHs"/>
    <property type="match status" value="1"/>
</dbReference>
<gene>
    <name evidence="14" type="ORF">V5N11_029815</name>
</gene>
<dbReference type="InterPro" id="IPR044286">
    <property type="entry name" value="SINL_plant"/>
</dbReference>
<dbReference type="InterPro" id="IPR049548">
    <property type="entry name" value="Sina-like_RING"/>
</dbReference>
<dbReference type="PANTHER" id="PTHR46632:SF19">
    <property type="entry name" value="RING-TYPE E3 UBIQUITIN TRANSFERASE"/>
    <property type="match status" value="1"/>
</dbReference>
<evidence type="ECO:0000256" key="3">
    <source>
        <dbReference type="ARBA" id="ARBA00009119"/>
    </source>
</evidence>
<dbReference type="Pfam" id="PF21361">
    <property type="entry name" value="Sina_ZnF"/>
    <property type="match status" value="1"/>
</dbReference>
<dbReference type="Gene3D" id="3.30.40.10">
    <property type="entry name" value="Zinc/RING finger domain, C3HC4 (zinc finger)"/>
    <property type="match status" value="1"/>
</dbReference>
<dbReference type="EMBL" id="JBANAX010000489">
    <property type="protein sequence ID" value="KAL1207000.1"/>
    <property type="molecule type" value="Genomic_DNA"/>
</dbReference>